<feature type="domain" description="Actin-like protein N-terminal" evidence="1">
    <location>
        <begin position="4"/>
        <end position="138"/>
    </location>
</feature>
<dbReference type="Gene3D" id="3.30.420.40">
    <property type="match status" value="2"/>
</dbReference>
<dbReference type="InterPro" id="IPR043129">
    <property type="entry name" value="ATPase_NBD"/>
</dbReference>
<name>A0A921I0L3_9FIRM</name>
<evidence type="ECO:0000259" key="1">
    <source>
        <dbReference type="Pfam" id="PF17989"/>
    </source>
</evidence>
<dbReference type="Proteomes" id="UP000769156">
    <property type="component" value="Unassembled WGS sequence"/>
</dbReference>
<dbReference type="EMBL" id="DYVY01000121">
    <property type="protein sequence ID" value="HJF94624.1"/>
    <property type="molecule type" value="Genomic_DNA"/>
</dbReference>
<dbReference type="Pfam" id="PF17989">
    <property type="entry name" value="ALP_N"/>
    <property type="match status" value="1"/>
</dbReference>
<proteinExistence type="predicted"/>
<evidence type="ECO:0000259" key="2">
    <source>
        <dbReference type="Pfam" id="PF21522"/>
    </source>
</evidence>
<evidence type="ECO:0000313" key="4">
    <source>
        <dbReference type="Proteomes" id="UP000769156"/>
    </source>
</evidence>
<accession>A0A921I0L3</accession>
<dbReference type="AlphaFoldDB" id="A0A921I0L3"/>
<dbReference type="SUPFAM" id="SSF53067">
    <property type="entry name" value="Actin-like ATPase domain"/>
    <property type="match status" value="2"/>
</dbReference>
<reference evidence="3" key="2">
    <citation type="submission" date="2021-09" db="EMBL/GenBank/DDBJ databases">
        <authorList>
            <person name="Gilroy R."/>
        </authorList>
    </citation>
    <scope>NUCLEOTIDE SEQUENCE</scope>
    <source>
        <strain evidence="3">ChiSjej5B23-16112</strain>
    </source>
</reference>
<organism evidence="3 4">
    <name type="scientific">Lachnoclostridium phocaeense</name>
    <dbReference type="NCBI Taxonomy" id="1871021"/>
    <lineage>
        <taxon>Bacteria</taxon>
        <taxon>Bacillati</taxon>
        <taxon>Bacillota</taxon>
        <taxon>Clostridia</taxon>
        <taxon>Lachnospirales</taxon>
        <taxon>Lachnospiraceae</taxon>
    </lineage>
</organism>
<comment type="caution">
    <text evidence="3">The sequence shown here is derived from an EMBL/GenBank/DDBJ whole genome shotgun (WGS) entry which is preliminary data.</text>
</comment>
<feature type="domain" description="Actin homologue MreB-like C-terminal" evidence="2">
    <location>
        <begin position="156"/>
        <end position="267"/>
    </location>
</feature>
<sequence length="302" mass="33619">MIIGIDHGYSAMKTKHCSFPSGVIAYEHEPYTNKGVLQYKEKFYVCGTGRQPLIRTKTGNQNYYLLTLAAIAREIQYRGAPAKAEVVLAAGLPLATFGREKKNFKEYLLGKKNPVVFQYEGKAYEIYISDVKLFPQGYSVMAVHPEIFSGEPSVLLVDIGGWTIDIMRLDNGVPNAATCRSLEMGVIRCQDEVMEEIRRNTGLSVTEAQVERVLNGKACSVAEEVKQTIRQSGRRYTERILSSIMECGFDLQAVPSVFFGGGAGIFKRFVTSQDRLCRLVALTDVNLNAAGFERLAERMSVK</sequence>
<dbReference type="InterPro" id="IPR040607">
    <property type="entry name" value="ALP_N"/>
</dbReference>
<evidence type="ECO:0000313" key="3">
    <source>
        <dbReference type="EMBL" id="HJF94624.1"/>
    </source>
</evidence>
<dbReference type="Pfam" id="PF21522">
    <property type="entry name" value="MreB-like_C"/>
    <property type="match status" value="1"/>
</dbReference>
<dbReference type="InterPro" id="IPR049067">
    <property type="entry name" value="MreB-like_C"/>
</dbReference>
<gene>
    <name evidence="3" type="ORF">K8V82_07515</name>
</gene>
<reference evidence="3" key="1">
    <citation type="journal article" date="2021" name="PeerJ">
        <title>Extensive microbial diversity within the chicken gut microbiome revealed by metagenomics and culture.</title>
        <authorList>
            <person name="Gilroy R."/>
            <person name="Ravi A."/>
            <person name="Getino M."/>
            <person name="Pursley I."/>
            <person name="Horton D.L."/>
            <person name="Alikhan N.F."/>
            <person name="Baker D."/>
            <person name="Gharbi K."/>
            <person name="Hall N."/>
            <person name="Watson M."/>
            <person name="Adriaenssens E.M."/>
            <person name="Foster-Nyarko E."/>
            <person name="Jarju S."/>
            <person name="Secka A."/>
            <person name="Antonio M."/>
            <person name="Oren A."/>
            <person name="Chaudhuri R.R."/>
            <person name="La Ragione R."/>
            <person name="Hildebrand F."/>
            <person name="Pallen M.J."/>
        </authorList>
    </citation>
    <scope>NUCLEOTIDE SEQUENCE</scope>
    <source>
        <strain evidence="3">ChiSjej5B23-16112</strain>
    </source>
</reference>
<protein>
    <submittedName>
        <fullName evidence="3">ParM/StbA family protein</fullName>
    </submittedName>
</protein>